<dbReference type="Proteomes" id="UP001158986">
    <property type="component" value="Unassembled WGS sequence"/>
</dbReference>
<dbReference type="InterPro" id="IPR023393">
    <property type="entry name" value="START-like_dom_sf"/>
</dbReference>
<dbReference type="SUPFAM" id="SSF55961">
    <property type="entry name" value="Bet v1-like"/>
    <property type="match status" value="1"/>
</dbReference>
<evidence type="ECO:0000313" key="1">
    <source>
        <dbReference type="EMBL" id="CAH0516890.1"/>
    </source>
</evidence>
<protein>
    <recommendedName>
        <fullName evidence="3">START domain-containing protein</fullName>
    </recommendedName>
</protein>
<accession>A0ABN8CUY2</accession>
<dbReference type="Gene3D" id="3.30.530.20">
    <property type="match status" value="1"/>
</dbReference>
<dbReference type="EMBL" id="CAKLCB010000210">
    <property type="protein sequence ID" value="CAH0516890.1"/>
    <property type="molecule type" value="Genomic_DNA"/>
</dbReference>
<dbReference type="InterPro" id="IPR052727">
    <property type="entry name" value="Rab4/Rab5_effector"/>
</dbReference>
<dbReference type="PANTHER" id="PTHR13510:SF44">
    <property type="entry name" value="RABENOSYN-5"/>
    <property type="match status" value="1"/>
</dbReference>
<proteinExistence type="predicted"/>
<reference evidence="1 2" key="1">
    <citation type="submission" date="2021-11" db="EMBL/GenBank/DDBJ databases">
        <authorList>
            <person name="Islam A."/>
            <person name="Islam S."/>
            <person name="Flora M.S."/>
            <person name="Rahman M."/>
            <person name="Ziaur R.M."/>
            <person name="Epstein J.H."/>
            <person name="Hassan M."/>
            <person name="Klassen M."/>
            <person name="Woodard K."/>
            <person name="Webb A."/>
            <person name="Webby R.J."/>
            <person name="El Zowalaty M.E."/>
        </authorList>
    </citation>
    <scope>NUCLEOTIDE SEQUENCE [LARGE SCALE GENOMIC DNA]</scope>
    <source>
        <strain evidence="1">Pbs1</strain>
    </source>
</reference>
<organism evidence="1 2">
    <name type="scientific">Peronospora belbahrii</name>
    <dbReference type="NCBI Taxonomy" id="622444"/>
    <lineage>
        <taxon>Eukaryota</taxon>
        <taxon>Sar</taxon>
        <taxon>Stramenopiles</taxon>
        <taxon>Oomycota</taxon>
        <taxon>Peronosporomycetes</taxon>
        <taxon>Peronosporales</taxon>
        <taxon>Peronosporaceae</taxon>
        <taxon>Peronospora</taxon>
    </lineage>
</organism>
<evidence type="ECO:0008006" key="3">
    <source>
        <dbReference type="Google" id="ProtNLM"/>
    </source>
</evidence>
<keyword evidence="2" id="KW-1185">Reference proteome</keyword>
<comment type="caution">
    <text evidence="1">The sequence shown here is derived from an EMBL/GenBank/DDBJ whole genome shotgun (WGS) entry which is preliminary data.</text>
</comment>
<name>A0ABN8CUY2_9STRA</name>
<gene>
    <name evidence="1" type="ORF">PBS001_LOCUS3527</name>
</gene>
<dbReference type="PANTHER" id="PTHR13510">
    <property type="entry name" value="FYVE-FINGER-CONTAINING RAB5 EFFECTOR PROTEIN RABENOSYN-5-RELATED"/>
    <property type="match status" value="1"/>
</dbReference>
<evidence type="ECO:0000313" key="2">
    <source>
        <dbReference type="Proteomes" id="UP001158986"/>
    </source>
</evidence>
<sequence>MMKPFADVTLTDAERTKLVEITDTIIMDKFEEYEEHLNIGKNVNLNRWKKFVKSGSTTTYLERKSSSPHTKLPQLLMVGPLPGSLDDIMFGIVNPTIEAMRIKSSYLHDFNSGAVLATILEPTMNDPFRSVVAKWVEIDIPLASIGLVRNRDYTFIESTGIMHLKNGEKVGYHLFHSVSFPEAPELPNRVRGNMSFCGIFHQEAPDRTDCRGTGIMDPGGDMIRAMAVMGMVQATMAGLKYSYCGQMKKLALLLEKKQTTTREKGTPVYRPLCVTCLKGVKYSRLSGQVDTCELCFGTLCCSCRISKKLNFIAPDLALIQRKITVCVKCMIVAIQMDTQEAAREQFVYNKSITPSIYDLSVVSATSTGLESTMSSMTG</sequence>